<feature type="transmembrane region" description="Helical" evidence="1">
    <location>
        <begin position="103"/>
        <end position="131"/>
    </location>
</feature>
<feature type="transmembrane region" description="Helical" evidence="1">
    <location>
        <begin position="61"/>
        <end position="82"/>
    </location>
</feature>
<proteinExistence type="predicted"/>
<name>A0A1I6ASQ7_9BACI</name>
<keyword evidence="1" id="KW-1133">Transmembrane helix</keyword>
<keyword evidence="3" id="KW-1185">Reference proteome</keyword>
<keyword evidence="1" id="KW-0472">Membrane</keyword>
<keyword evidence="1" id="KW-0812">Transmembrane</keyword>
<feature type="transmembrane region" description="Helical" evidence="1">
    <location>
        <begin position="151"/>
        <end position="173"/>
    </location>
</feature>
<reference evidence="3" key="1">
    <citation type="submission" date="2016-10" db="EMBL/GenBank/DDBJ databases">
        <authorList>
            <person name="Varghese N."/>
            <person name="Submissions S."/>
        </authorList>
    </citation>
    <scope>NUCLEOTIDE SEQUENCE [LARGE SCALE GENOMIC DNA]</scope>
    <source>
        <strain evidence="3">DSM 11706</strain>
    </source>
</reference>
<dbReference type="STRING" id="126156.SAMN05421670_3565"/>
<evidence type="ECO:0000313" key="2">
    <source>
        <dbReference type="EMBL" id="SFQ71694.1"/>
    </source>
</evidence>
<organism evidence="2 3">
    <name type="scientific">Psychrobacillus psychrotolerans</name>
    <dbReference type="NCBI Taxonomy" id="126156"/>
    <lineage>
        <taxon>Bacteria</taxon>
        <taxon>Bacillati</taxon>
        <taxon>Bacillota</taxon>
        <taxon>Bacilli</taxon>
        <taxon>Bacillales</taxon>
        <taxon>Bacillaceae</taxon>
        <taxon>Psychrobacillus</taxon>
    </lineage>
</organism>
<gene>
    <name evidence="2" type="ORF">SAMN05421670_3565</name>
</gene>
<protein>
    <submittedName>
        <fullName evidence="2">Uncharacterized protein</fullName>
    </submittedName>
</protein>
<dbReference type="AlphaFoldDB" id="A0A1I6ASQ7"/>
<feature type="transmembrane region" description="Helical" evidence="1">
    <location>
        <begin position="213"/>
        <end position="235"/>
    </location>
</feature>
<dbReference type="Proteomes" id="UP000198734">
    <property type="component" value="Unassembled WGS sequence"/>
</dbReference>
<feature type="transmembrane region" description="Helical" evidence="1">
    <location>
        <begin position="182"/>
        <end position="201"/>
    </location>
</feature>
<accession>A0A1I6ASQ7</accession>
<sequence length="243" mass="26796">MMFLSNISLTSVVLSQVKFKLSAYSGLIYSLIILQVLGILFATGWSSSGTSINNISINLNISSIDSGFIFVSLLAISVGNLITTRAYRYDDFSFVATRLSSNIANCIVLLIFSCYAGVTTYFTVYLMRIFLTFNSTNEFVEGPTILDDPMNSLLTILAMIIFLWMFSSLGYIAGTLFQNHKLLFFGALVIIIMLLLTGTWIRISEIIFVENSSLLILVAKTFGIAILIFATSTAISNRLGVRV</sequence>
<evidence type="ECO:0000313" key="3">
    <source>
        <dbReference type="Proteomes" id="UP000198734"/>
    </source>
</evidence>
<feature type="transmembrane region" description="Helical" evidence="1">
    <location>
        <begin position="21"/>
        <end position="41"/>
    </location>
</feature>
<dbReference type="EMBL" id="FOXU01000009">
    <property type="protein sequence ID" value="SFQ71694.1"/>
    <property type="molecule type" value="Genomic_DNA"/>
</dbReference>
<evidence type="ECO:0000256" key="1">
    <source>
        <dbReference type="SAM" id="Phobius"/>
    </source>
</evidence>